<keyword evidence="1" id="KW-0472">Membrane</keyword>
<keyword evidence="1" id="KW-1133">Transmembrane helix</keyword>
<dbReference type="EMBL" id="CAUYUJ010008290">
    <property type="protein sequence ID" value="CAK0823472.1"/>
    <property type="molecule type" value="Genomic_DNA"/>
</dbReference>
<accession>A0ABN9RW44</accession>
<protein>
    <recommendedName>
        <fullName evidence="4">Phospholipase B-like</fullName>
    </recommendedName>
</protein>
<sequence length="377" mass="41526">MKLSTAFVAMANAVMASDLPDVLPELNSFMDIAWPKWEVDDDCNRLETKPCSADSCEWNPCYVTAMYDGLHPDYGGHPTENDVKYYFYAAAPFDGQPYGGTAQHCELDAPDDVKKVDCPKIETLTDDGPNGPGHIPPHIALYSFKWAVEAKLYALGDMFEYDDWECKVNPNILLKMIRHYFPRTEGEKVAYPAPYTEAGGSYPYEFPAGRGLGNQTPPYEPGSAHWCTDDFLATGLPTAFCPYIFEGPDKGQYRHPHIAFAALQNYLANLAMPDKCSEIWLENNPDFLSSDRITTKKAFPKMSNDDADNKTFLNWIGQPDLPWSYDPGSAKNAEVMLATVTRGYLTFDGSVGLVASGAVAAAPLGAALIGCVIFLAD</sequence>
<organism evidence="2 3">
    <name type="scientific">Prorocentrum cordatum</name>
    <dbReference type="NCBI Taxonomy" id="2364126"/>
    <lineage>
        <taxon>Eukaryota</taxon>
        <taxon>Sar</taxon>
        <taxon>Alveolata</taxon>
        <taxon>Dinophyceae</taxon>
        <taxon>Prorocentrales</taxon>
        <taxon>Prorocentraceae</taxon>
        <taxon>Prorocentrum</taxon>
    </lineage>
</organism>
<feature type="transmembrane region" description="Helical" evidence="1">
    <location>
        <begin position="351"/>
        <end position="376"/>
    </location>
</feature>
<name>A0ABN9RW44_9DINO</name>
<proteinExistence type="predicted"/>
<dbReference type="Proteomes" id="UP001189429">
    <property type="component" value="Unassembled WGS sequence"/>
</dbReference>
<comment type="caution">
    <text evidence="2">The sequence shown here is derived from an EMBL/GenBank/DDBJ whole genome shotgun (WGS) entry which is preliminary data.</text>
</comment>
<evidence type="ECO:0000313" key="2">
    <source>
        <dbReference type="EMBL" id="CAK0823472.1"/>
    </source>
</evidence>
<gene>
    <name evidence="2" type="ORF">PCOR1329_LOCUS24168</name>
</gene>
<keyword evidence="3" id="KW-1185">Reference proteome</keyword>
<evidence type="ECO:0000313" key="3">
    <source>
        <dbReference type="Proteomes" id="UP001189429"/>
    </source>
</evidence>
<reference evidence="2" key="1">
    <citation type="submission" date="2023-10" db="EMBL/GenBank/DDBJ databases">
        <authorList>
            <person name="Chen Y."/>
            <person name="Shah S."/>
            <person name="Dougan E. K."/>
            <person name="Thang M."/>
            <person name="Chan C."/>
        </authorList>
    </citation>
    <scope>NUCLEOTIDE SEQUENCE [LARGE SCALE GENOMIC DNA]</scope>
</reference>
<keyword evidence="1" id="KW-0812">Transmembrane</keyword>
<evidence type="ECO:0008006" key="4">
    <source>
        <dbReference type="Google" id="ProtNLM"/>
    </source>
</evidence>
<evidence type="ECO:0000256" key="1">
    <source>
        <dbReference type="SAM" id="Phobius"/>
    </source>
</evidence>